<evidence type="ECO:0000256" key="4">
    <source>
        <dbReference type="ARBA" id="ARBA00023295"/>
    </source>
</evidence>
<evidence type="ECO:0000256" key="2">
    <source>
        <dbReference type="ARBA" id="ARBA00022729"/>
    </source>
</evidence>
<dbReference type="PANTHER" id="PTHR43817:SF1">
    <property type="entry name" value="HYDROLASE, FAMILY 43, PUTATIVE (AFU_ORTHOLOGUE AFUA_3G01660)-RELATED"/>
    <property type="match status" value="1"/>
</dbReference>
<dbReference type="SUPFAM" id="SSF75005">
    <property type="entry name" value="Arabinanase/levansucrase/invertase"/>
    <property type="match status" value="1"/>
</dbReference>
<reference evidence="6 7" key="1">
    <citation type="submission" date="2014-03" db="EMBL/GenBank/DDBJ databases">
        <title>Genomics of Bifidobacteria.</title>
        <authorList>
            <person name="Ventura M."/>
            <person name="Milani C."/>
            <person name="Lugli G.A."/>
        </authorList>
    </citation>
    <scope>NUCLEOTIDE SEQUENCE [LARGE SCALE GENOMIC DNA]</scope>
    <source>
        <strain evidence="6 7">JCM 13495</strain>
    </source>
</reference>
<evidence type="ECO:0000313" key="7">
    <source>
        <dbReference type="Proteomes" id="UP000029080"/>
    </source>
</evidence>
<organism evidence="6 7">
    <name type="scientific">Bifidobacterium tsurumiense</name>
    <dbReference type="NCBI Taxonomy" id="356829"/>
    <lineage>
        <taxon>Bacteria</taxon>
        <taxon>Bacillati</taxon>
        <taxon>Actinomycetota</taxon>
        <taxon>Actinomycetes</taxon>
        <taxon>Bifidobacteriales</taxon>
        <taxon>Bifidobacteriaceae</taxon>
        <taxon>Bifidobacterium</taxon>
    </lineage>
</organism>
<comment type="caution">
    <text evidence="6">The sequence shown here is derived from an EMBL/GenBank/DDBJ whole genome shotgun (WGS) entry which is preliminary data.</text>
</comment>
<dbReference type="Proteomes" id="UP000029080">
    <property type="component" value="Unassembled WGS sequence"/>
</dbReference>
<dbReference type="Pfam" id="PF04616">
    <property type="entry name" value="Glyco_hydro_43"/>
    <property type="match status" value="1"/>
</dbReference>
<keyword evidence="4 5" id="KW-0326">Glycosidase</keyword>
<keyword evidence="7" id="KW-1185">Reference proteome</keyword>
<accession>A0A087E947</accession>
<dbReference type="GO" id="GO:0005975">
    <property type="term" value="P:carbohydrate metabolic process"/>
    <property type="evidence" value="ECO:0007669"/>
    <property type="project" value="InterPro"/>
</dbReference>
<sequence>MSGEYCFAHIAVGNGFEDPVWLAERTVLAWIVESNWKSVALIGLAVLFQRCKADIFNVVNLEPLGLKRLVNMVVYNNPVVLQRADPWVLKVGDEYYFTGSDPEYNTIAIRHASSINELQAAPETVVWRKHESGPMSKYIWAPELHRVNDAWYIYFAAAEREFEESGLPTHRMYVLENKDDDPTSDHWEEKGQIKTPIDSFSLDATTEVIDGVQYLIWAQKDPAIAGNSNLYIAAMENPWTLAGDPVMLSKPEYDWECVDFLVNEGPAVLRHGEDIYIAYSASGTGVPYAVGLLAAKHGSDLLDPKSWVKSPVPVFKTCEKNGQYGPGHNSFVKAEDGVTDLMIYHARNYTEIKGDPLFDPNRHARVGVVRWTEAGPDFGVPEPDVVWSPSTTEVLPADGGPQAGTKL</sequence>
<evidence type="ECO:0000256" key="3">
    <source>
        <dbReference type="ARBA" id="ARBA00022801"/>
    </source>
</evidence>
<dbReference type="InterPro" id="IPR023296">
    <property type="entry name" value="Glyco_hydro_beta-prop_sf"/>
</dbReference>
<proteinExistence type="inferred from homology"/>
<protein>
    <submittedName>
        <fullName evidence="6">Exo-alpha-L-arabinofuranosidase II</fullName>
        <ecNumber evidence="6">3.2.1.55</ecNumber>
    </submittedName>
</protein>
<dbReference type="STRING" id="356829.BITS_1398"/>
<name>A0A087E947_9BIFI</name>
<keyword evidence="3 5" id="KW-0378">Hydrolase</keyword>
<dbReference type="PANTHER" id="PTHR43817">
    <property type="entry name" value="GLYCOSYL HYDROLASE"/>
    <property type="match status" value="1"/>
</dbReference>
<dbReference type="InterPro" id="IPR006710">
    <property type="entry name" value="Glyco_hydro_43"/>
</dbReference>
<dbReference type="GO" id="GO:0046556">
    <property type="term" value="F:alpha-L-arabinofuranosidase activity"/>
    <property type="evidence" value="ECO:0007669"/>
    <property type="project" value="UniProtKB-EC"/>
</dbReference>
<evidence type="ECO:0000313" key="6">
    <source>
        <dbReference type="EMBL" id="KFJ04298.1"/>
    </source>
</evidence>
<dbReference type="AlphaFoldDB" id="A0A087E947"/>
<evidence type="ECO:0000256" key="5">
    <source>
        <dbReference type="RuleBase" id="RU361187"/>
    </source>
</evidence>
<dbReference type="EMBL" id="JGZU01000019">
    <property type="protein sequence ID" value="KFJ04298.1"/>
    <property type="molecule type" value="Genomic_DNA"/>
</dbReference>
<dbReference type="eggNOG" id="COG3940">
    <property type="taxonomic scope" value="Bacteria"/>
</dbReference>
<comment type="similarity">
    <text evidence="1 5">Belongs to the glycosyl hydrolase 43 family.</text>
</comment>
<dbReference type="EC" id="3.2.1.55" evidence="6"/>
<dbReference type="Gene3D" id="2.115.10.20">
    <property type="entry name" value="Glycosyl hydrolase domain, family 43"/>
    <property type="match status" value="1"/>
</dbReference>
<keyword evidence="2" id="KW-0732">Signal</keyword>
<evidence type="ECO:0000256" key="1">
    <source>
        <dbReference type="ARBA" id="ARBA00009865"/>
    </source>
</evidence>
<gene>
    <name evidence="6" type="ORF">BITS_1398</name>
</gene>